<protein>
    <recommendedName>
        <fullName evidence="8">ESX secretion-associated protein EspG</fullName>
    </recommendedName>
</protein>
<comment type="subcellular location">
    <subcellularLocation>
        <location evidence="1">Cytoplasm</location>
    </subcellularLocation>
</comment>
<keyword evidence="7" id="KW-1185">Reference proteome</keyword>
<keyword evidence="3" id="KW-0963">Cytoplasm</keyword>
<dbReference type="EMBL" id="JAFBBK010000001">
    <property type="protein sequence ID" value="MBM7415936.1"/>
    <property type="molecule type" value="Genomic_DNA"/>
</dbReference>
<dbReference type="Pfam" id="PF14011">
    <property type="entry name" value="ESX-1_EspG"/>
    <property type="match status" value="1"/>
</dbReference>
<evidence type="ECO:0000256" key="3">
    <source>
        <dbReference type="ARBA" id="ARBA00022490"/>
    </source>
</evidence>
<evidence type="ECO:0000313" key="7">
    <source>
        <dbReference type="Proteomes" id="UP000703038"/>
    </source>
</evidence>
<gene>
    <name evidence="6" type="ORF">JOE42_002669</name>
</gene>
<name>A0ABS2KXB3_9NOCA</name>
<proteinExistence type="inferred from homology"/>
<evidence type="ECO:0000256" key="2">
    <source>
        <dbReference type="ARBA" id="ARBA00006411"/>
    </source>
</evidence>
<evidence type="ECO:0000256" key="5">
    <source>
        <dbReference type="SAM" id="MobiDB-lite"/>
    </source>
</evidence>
<dbReference type="Proteomes" id="UP000703038">
    <property type="component" value="Unassembled WGS sequence"/>
</dbReference>
<keyword evidence="4" id="KW-0143">Chaperone</keyword>
<comment type="similarity">
    <text evidence="2">Belongs to the EspG family.</text>
</comment>
<evidence type="ECO:0000256" key="4">
    <source>
        <dbReference type="ARBA" id="ARBA00023186"/>
    </source>
</evidence>
<evidence type="ECO:0000256" key="1">
    <source>
        <dbReference type="ARBA" id="ARBA00004496"/>
    </source>
</evidence>
<organism evidence="6 7">
    <name type="scientific">Rhodococcoides corynebacterioides</name>
    <dbReference type="NCBI Taxonomy" id="53972"/>
    <lineage>
        <taxon>Bacteria</taxon>
        <taxon>Bacillati</taxon>
        <taxon>Actinomycetota</taxon>
        <taxon>Actinomycetes</taxon>
        <taxon>Mycobacteriales</taxon>
        <taxon>Nocardiaceae</taxon>
        <taxon>Rhodococcoides</taxon>
    </lineage>
</organism>
<dbReference type="InterPro" id="IPR025734">
    <property type="entry name" value="EspG"/>
</dbReference>
<feature type="compositionally biased region" description="Basic and acidic residues" evidence="5">
    <location>
        <begin position="153"/>
        <end position="172"/>
    </location>
</feature>
<feature type="region of interest" description="Disordered" evidence="5">
    <location>
        <begin position="141"/>
        <end position="172"/>
    </location>
</feature>
<dbReference type="RefSeq" id="WP_204868874.1">
    <property type="nucleotide sequence ID" value="NZ_JAFBBK010000001.1"/>
</dbReference>
<accession>A0ABS2KXB3</accession>
<sequence length="258" mass="27236">MIVRAAPTGVASWNLTSLEFAVLLDRIGRDRVPFPFSWTTPARTAADLRAEREAARRRLGDRSLLAAVSLLGGPGLQVTACGVESGDRRVRIRAATSYSAIPLAVVVVQEPGPTSDTGGTVHVHAVPAERVAHTVAAALPHRRPGQRASSSVSRDDVVRAPSSHLHDSRGDTDRERVIHILDGPRDGLGEIVVGHGGDGPLEAIAGRRWIDAVDDGRYLVHATDVVTVLPATAQTIAAALDDEIRRAGAVPPVTGTRS</sequence>
<evidence type="ECO:0008006" key="8">
    <source>
        <dbReference type="Google" id="ProtNLM"/>
    </source>
</evidence>
<comment type="caution">
    <text evidence="6">The sequence shown here is derived from an EMBL/GenBank/DDBJ whole genome shotgun (WGS) entry which is preliminary data.</text>
</comment>
<reference evidence="6 7" key="1">
    <citation type="submission" date="2021-01" db="EMBL/GenBank/DDBJ databases">
        <title>Genomics of switchgrass bacterial isolates.</title>
        <authorList>
            <person name="Shade A."/>
        </authorList>
    </citation>
    <scope>NUCLEOTIDE SEQUENCE [LARGE SCALE GENOMIC DNA]</scope>
    <source>
        <strain evidence="6 7">PvP111</strain>
    </source>
</reference>
<evidence type="ECO:0000313" key="6">
    <source>
        <dbReference type="EMBL" id="MBM7415936.1"/>
    </source>
</evidence>